<evidence type="ECO:0000256" key="1">
    <source>
        <dbReference type="SAM" id="MobiDB-lite"/>
    </source>
</evidence>
<feature type="region of interest" description="Disordered" evidence="1">
    <location>
        <begin position="1"/>
        <end position="81"/>
    </location>
</feature>
<gene>
    <name evidence="3" type="ORF">MUN78_16055</name>
</gene>
<feature type="compositionally biased region" description="Acidic residues" evidence="1">
    <location>
        <begin position="1"/>
        <end position="18"/>
    </location>
</feature>
<accession>A0ABY4FLK0</accession>
<dbReference type="Proteomes" id="UP000831786">
    <property type="component" value="Chromosome"/>
</dbReference>
<protein>
    <submittedName>
        <fullName evidence="3">Uncharacterized protein</fullName>
    </submittedName>
</protein>
<feature type="transmembrane region" description="Helical" evidence="2">
    <location>
        <begin position="98"/>
        <end position="119"/>
    </location>
</feature>
<feature type="transmembrane region" description="Helical" evidence="2">
    <location>
        <begin position="125"/>
        <end position="144"/>
    </location>
</feature>
<sequence length="182" mass="19397">MRDEEERIEPDVDEDSPELEAAQHPEPPHPASRFDAGTGQGTVHGPPLDGGLLEHPILDGSTQHPGAEATVPNPYRGEDDPALVGRQPALTTANTMRWLVAAIVATVLLGTALFLLYPYDPLWCSIGIGVLLVGLLGMLGVRASRLGQRARLRADAVLLAALWLLPLGIILSVMLGRAAAIW</sequence>
<proteinExistence type="predicted"/>
<dbReference type="EMBL" id="CP095045">
    <property type="protein sequence ID" value="UOQ57145.1"/>
    <property type="molecule type" value="Genomic_DNA"/>
</dbReference>
<organism evidence="3 4">
    <name type="scientific">Leucobacter allii</name>
    <dbReference type="NCBI Taxonomy" id="2932247"/>
    <lineage>
        <taxon>Bacteria</taxon>
        <taxon>Bacillati</taxon>
        <taxon>Actinomycetota</taxon>
        <taxon>Actinomycetes</taxon>
        <taxon>Micrococcales</taxon>
        <taxon>Microbacteriaceae</taxon>
        <taxon>Leucobacter</taxon>
    </lineage>
</organism>
<evidence type="ECO:0000313" key="4">
    <source>
        <dbReference type="Proteomes" id="UP000831786"/>
    </source>
</evidence>
<keyword evidence="2" id="KW-0472">Membrane</keyword>
<evidence type="ECO:0000256" key="2">
    <source>
        <dbReference type="SAM" id="Phobius"/>
    </source>
</evidence>
<evidence type="ECO:0000313" key="3">
    <source>
        <dbReference type="EMBL" id="UOQ57145.1"/>
    </source>
</evidence>
<keyword evidence="2" id="KW-0812">Transmembrane</keyword>
<reference evidence="3 4" key="1">
    <citation type="submission" date="2022-04" db="EMBL/GenBank/DDBJ databases">
        <title>Leucobacter sp. isolated from rhizosphere of garlic.</title>
        <authorList>
            <person name="Won M."/>
            <person name="Lee C.-M."/>
            <person name="Woen H.-Y."/>
            <person name="Kwon S.-W."/>
        </authorList>
    </citation>
    <scope>NUCLEOTIDE SEQUENCE [LARGE SCALE GENOMIC DNA]</scope>
    <source>
        <strain evidence="3 4">H21R-40</strain>
    </source>
</reference>
<keyword evidence="4" id="KW-1185">Reference proteome</keyword>
<feature type="transmembrane region" description="Helical" evidence="2">
    <location>
        <begin position="156"/>
        <end position="180"/>
    </location>
</feature>
<keyword evidence="2" id="KW-1133">Transmembrane helix</keyword>
<dbReference type="RefSeq" id="WP_244692242.1">
    <property type="nucleotide sequence ID" value="NZ_CP095044.1"/>
</dbReference>
<name>A0ABY4FLK0_9MICO</name>